<dbReference type="InterPro" id="IPR004445">
    <property type="entry name" value="GltS"/>
</dbReference>
<protein>
    <recommendedName>
        <fullName evidence="4">Sodium:glutamate symporter</fullName>
    </recommendedName>
</protein>
<dbReference type="RefSeq" id="WP_213543755.1">
    <property type="nucleotide sequence ID" value="NZ_AP023421.1"/>
</dbReference>
<dbReference type="Proteomes" id="UP000679848">
    <property type="component" value="Plasmid pMM59_01"/>
</dbReference>
<organism evidence="2 3">
    <name type="scientific">Pusillibacter faecalis</name>
    <dbReference type="NCBI Taxonomy" id="2714358"/>
    <lineage>
        <taxon>Bacteria</taxon>
        <taxon>Bacillati</taxon>
        <taxon>Bacillota</taxon>
        <taxon>Clostridia</taxon>
        <taxon>Eubacteriales</taxon>
        <taxon>Oscillospiraceae</taxon>
        <taxon>Pusillibacter</taxon>
    </lineage>
</organism>
<feature type="transmembrane region" description="Helical" evidence="1">
    <location>
        <begin position="311"/>
        <end position="329"/>
    </location>
</feature>
<sequence length="483" mass="52628">MGVMTAVGWIGAFFLLAVIIRAKIKPIGNMLVPACLIGGVIGCVIINTVGLPWTTTADYSLISGQMYNFMFINLGITVAAKAEEKKRDKRSFSIRELRRKMGDSQLSGIFGMGSYWALAYAFQALIGFGILYLIGGIWDMDPVYGLTISFAFAQGPGQAVTFGSGMEAAGWTGAIQVGIMFSAIGFIVAFLLGVPFAKKGIKQGIACSKAEMSEELRVGFFPPEKQETYGKITTYGGNLDTMTFHLALTGLCWICGKVLCISLDKIQIGSGMTLGSTIFFFWGMVAAYIIRFLMGKLGLHKYLDRGTQTRITNACTDLMVMATFLAIDLQFLAKWLVPIAIISIATTWITWVTIRYFGARFGGRNDFERTLAEWGTATGTNATGLALTRIVDPNNDTTTAAELGPSNAVNLPASLYVMPAILAYSAGTMGLKLFLITMILVIVIYLVFMRVVGVWGKKTFDINKGEKYQDGKCYQRMGEPVDE</sequence>
<feature type="transmembrane region" description="Helical" evidence="1">
    <location>
        <begin position="108"/>
        <end position="134"/>
    </location>
</feature>
<dbReference type="PANTHER" id="PTHR36178">
    <property type="entry name" value="SLR0625 PROTEIN"/>
    <property type="match status" value="1"/>
</dbReference>
<dbReference type="GO" id="GO:0016020">
    <property type="term" value="C:membrane"/>
    <property type="evidence" value="ECO:0007669"/>
    <property type="project" value="InterPro"/>
</dbReference>
<keyword evidence="2" id="KW-0614">Plasmid</keyword>
<evidence type="ECO:0008006" key="4">
    <source>
        <dbReference type="Google" id="ProtNLM"/>
    </source>
</evidence>
<feature type="transmembrane region" description="Helical" evidence="1">
    <location>
        <begin position="335"/>
        <end position="354"/>
    </location>
</feature>
<dbReference type="AlphaFoldDB" id="A0A810QBT2"/>
<keyword evidence="3" id="KW-1185">Reference proteome</keyword>
<dbReference type="GO" id="GO:0015501">
    <property type="term" value="F:glutamate:sodium symporter activity"/>
    <property type="evidence" value="ECO:0007669"/>
    <property type="project" value="InterPro"/>
</dbReference>
<feature type="transmembrane region" description="Helical" evidence="1">
    <location>
        <begin position="174"/>
        <end position="194"/>
    </location>
</feature>
<name>A0A810QBT2_9FIRM</name>
<evidence type="ECO:0000256" key="1">
    <source>
        <dbReference type="SAM" id="Phobius"/>
    </source>
</evidence>
<gene>
    <name evidence="2" type="ORF">MM59RIKEN_30470</name>
</gene>
<feature type="transmembrane region" description="Helical" evidence="1">
    <location>
        <begin position="59"/>
        <end position="80"/>
    </location>
</feature>
<feature type="transmembrane region" description="Helical" evidence="1">
    <location>
        <begin position="6"/>
        <end position="24"/>
    </location>
</feature>
<dbReference type="KEGG" id="pfaa:MM59RIKEN_30470"/>
<keyword evidence="1" id="KW-0472">Membrane</keyword>
<accession>A0A810QBT2</accession>
<dbReference type="PANTHER" id="PTHR36178:SF1">
    <property type="entry name" value="SODIUM_GLUTAMATE SYMPORTER"/>
    <property type="match status" value="1"/>
</dbReference>
<dbReference type="EMBL" id="AP023421">
    <property type="protein sequence ID" value="BCK85728.1"/>
    <property type="molecule type" value="Genomic_DNA"/>
</dbReference>
<evidence type="ECO:0000313" key="2">
    <source>
        <dbReference type="EMBL" id="BCK85728.1"/>
    </source>
</evidence>
<dbReference type="GO" id="GO:0015813">
    <property type="term" value="P:L-glutamate transmembrane transport"/>
    <property type="evidence" value="ECO:0007669"/>
    <property type="project" value="InterPro"/>
</dbReference>
<feature type="transmembrane region" description="Helical" evidence="1">
    <location>
        <begin position="31"/>
        <end position="53"/>
    </location>
</feature>
<keyword evidence="1" id="KW-1133">Transmembrane helix</keyword>
<feature type="transmembrane region" description="Helical" evidence="1">
    <location>
        <begin position="433"/>
        <end position="455"/>
    </location>
</feature>
<geneLocation type="plasmid" evidence="2 3">
    <name>pMM59_01</name>
</geneLocation>
<feature type="transmembrane region" description="Helical" evidence="1">
    <location>
        <begin position="244"/>
        <end position="264"/>
    </location>
</feature>
<reference evidence="2" key="1">
    <citation type="submission" date="2020-09" db="EMBL/GenBank/DDBJ databases">
        <title>New species isolated from human feces.</title>
        <authorList>
            <person name="Kitahara M."/>
            <person name="Shigeno Y."/>
            <person name="Shime M."/>
            <person name="Matsumoto Y."/>
            <person name="Nakamura S."/>
            <person name="Motooka D."/>
            <person name="Fukuoka S."/>
            <person name="Nishikawa H."/>
            <person name="Benno Y."/>
        </authorList>
    </citation>
    <scope>NUCLEOTIDE SEQUENCE</scope>
    <source>
        <strain evidence="2">MM59</strain>
        <plasmid evidence="2">pMM59_01</plasmid>
    </source>
</reference>
<evidence type="ECO:0000313" key="3">
    <source>
        <dbReference type="Proteomes" id="UP000679848"/>
    </source>
</evidence>
<keyword evidence="1" id="KW-0812">Transmembrane</keyword>
<proteinExistence type="predicted"/>
<feature type="transmembrane region" description="Helical" evidence="1">
    <location>
        <begin position="270"/>
        <end position="290"/>
    </location>
</feature>
<feature type="transmembrane region" description="Helical" evidence="1">
    <location>
        <begin position="408"/>
        <end position="427"/>
    </location>
</feature>